<protein>
    <submittedName>
        <fullName evidence="1">Uncharacterized protein</fullName>
    </submittedName>
</protein>
<proteinExistence type="predicted"/>
<reference evidence="1 2" key="1">
    <citation type="journal article" date="2013" name="Curr. Biol.">
        <title>The Genome of the Foraminiferan Reticulomyxa filosa.</title>
        <authorList>
            <person name="Glockner G."/>
            <person name="Hulsmann N."/>
            <person name="Schleicher M."/>
            <person name="Noegel A.A."/>
            <person name="Eichinger L."/>
            <person name="Gallinger C."/>
            <person name="Pawlowski J."/>
            <person name="Sierra R."/>
            <person name="Euteneuer U."/>
            <person name="Pillet L."/>
            <person name="Moustafa A."/>
            <person name="Platzer M."/>
            <person name="Groth M."/>
            <person name="Szafranski K."/>
            <person name="Schliwa M."/>
        </authorList>
    </citation>
    <scope>NUCLEOTIDE SEQUENCE [LARGE SCALE GENOMIC DNA]</scope>
</reference>
<evidence type="ECO:0000313" key="2">
    <source>
        <dbReference type="Proteomes" id="UP000023152"/>
    </source>
</evidence>
<sequence length="103" mass="12154">MTLLTIIFHIFNHKLDALAELKNFHQFWYNFLKIIKQFLLLNVDNDSIVTHCMEWLKNSILVVKTNKIMEKVSQTTGEDVWTKTWDILAEVSPSLQQQMDDSN</sequence>
<organism evidence="1 2">
    <name type="scientific">Reticulomyxa filosa</name>
    <dbReference type="NCBI Taxonomy" id="46433"/>
    <lineage>
        <taxon>Eukaryota</taxon>
        <taxon>Sar</taxon>
        <taxon>Rhizaria</taxon>
        <taxon>Retaria</taxon>
        <taxon>Foraminifera</taxon>
        <taxon>Monothalamids</taxon>
        <taxon>Reticulomyxidae</taxon>
        <taxon>Reticulomyxa</taxon>
    </lineage>
</organism>
<dbReference type="Proteomes" id="UP000023152">
    <property type="component" value="Unassembled WGS sequence"/>
</dbReference>
<comment type="caution">
    <text evidence="1">The sequence shown here is derived from an EMBL/GenBank/DDBJ whole genome shotgun (WGS) entry which is preliminary data.</text>
</comment>
<gene>
    <name evidence="1" type="ORF">RFI_05379</name>
</gene>
<keyword evidence="2" id="KW-1185">Reference proteome</keyword>
<accession>X6P0I5</accession>
<dbReference type="EMBL" id="ASPP01004737">
    <property type="protein sequence ID" value="ETO31741.1"/>
    <property type="molecule type" value="Genomic_DNA"/>
</dbReference>
<evidence type="ECO:0000313" key="1">
    <source>
        <dbReference type="EMBL" id="ETO31741.1"/>
    </source>
</evidence>
<dbReference type="AlphaFoldDB" id="X6P0I5"/>
<name>X6P0I5_RETFI</name>